<reference evidence="5 6" key="1">
    <citation type="journal article" date="2020" name="Biotechnol. Biofuels">
        <title>New insights from the biogas microbiome by comprehensive genome-resolved metagenomics of nearly 1600 species originating from multiple anaerobic digesters.</title>
        <authorList>
            <person name="Campanaro S."/>
            <person name="Treu L."/>
            <person name="Rodriguez-R L.M."/>
            <person name="Kovalovszki A."/>
            <person name="Ziels R.M."/>
            <person name="Maus I."/>
            <person name="Zhu X."/>
            <person name="Kougias P.G."/>
            <person name="Basile A."/>
            <person name="Luo G."/>
            <person name="Schluter A."/>
            <person name="Konstantinidis K.T."/>
            <person name="Angelidaki I."/>
        </authorList>
    </citation>
    <scope>NUCLEOTIDE SEQUENCE [LARGE SCALE GENOMIC DNA]</scope>
    <source>
        <strain evidence="5">AS04akNAM_125</strain>
    </source>
</reference>
<dbReference type="Proteomes" id="UP000580830">
    <property type="component" value="Unassembled WGS sequence"/>
</dbReference>
<dbReference type="Gene3D" id="3.40.190.170">
    <property type="entry name" value="Bacterial extracellular solute-binding protein, family 7"/>
    <property type="match status" value="1"/>
</dbReference>
<dbReference type="InterPro" id="IPR018389">
    <property type="entry name" value="DctP_fam"/>
</dbReference>
<protein>
    <submittedName>
        <fullName evidence="5">TRAP transporter substrate-binding protein DctP</fullName>
    </submittedName>
</protein>
<dbReference type="AlphaFoldDB" id="A0A832PMC3"/>
<comment type="caution">
    <text evidence="5">The sequence shown here is derived from an EMBL/GenBank/DDBJ whole genome shotgun (WGS) entry which is preliminary data.</text>
</comment>
<dbReference type="NCBIfam" id="NF037995">
    <property type="entry name" value="TRAP_S1"/>
    <property type="match status" value="1"/>
</dbReference>
<dbReference type="PANTHER" id="PTHR33376">
    <property type="match status" value="1"/>
</dbReference>
<gene>
    <name evidence="5" type="primary">dctP</name>
    <name evidence="5" type="ORF">GXX24_06020</name>
</gene>
<sequence length="353" mass="38030">MRNLKKLLGVAVISVSVAGSAVAEEYVLRISQVHSRESATFKDVTLPVKEFIERESGGRITVQTYPNGVLHGAADAFKAIVTGVTDVAPAYPLFNSSSFHLAHGFFLPSAFETAYANNQVKAELYDEYIKPEYAALGVEVFMHGTSAPYQLLTTVEVRSLGDVKGLKIRGSGGAVNEMVAALGATPVTISSAEMYSAFQQGVVDGVLVPAESITTYHLEEVAKYFVPVDFGRAGDIPFAINAKVYDNLPEDLAEVVKRAGQYGNVVYGDFVEKNTAAGMDALRAKGVKMVELSDADVATLDRAKQVLWDDFLKKNEADGYPASEFVAALKSLSSEFGAMDRDAMLERQSEVGK</sequence>
<name>A0A832PMC3_9RHOB</name>
<evidence type="ECO:0000256" key="1">
    <source>
        <dbReference type="ARBA" id="ARBA00004418"/>
    </source>
</evidence>
<keyword evidence="2 4" id="KW-0732">Signal</keyword>
<proteinExistence type="predicted"/>
<keyword evidence="3" id="KW-0574">Periplasm</keyword>
<dbReference type="Pfam" id="PF03480">
    <property type="entry name" value="DctP"/>
    <property type="match status" value="1"/>
</dbReference>
<dbReference type="RefSeq" id="WP_303729771.1">
    <property type="nucleotide sequence ID" value="NZ_DULP01000084.1"/>
</dbReference>
<evidence type="ECO:0000256" key="3">
    <source>
        <dbReference type="ARBA" id="ARBA00022764"/>
    </source>
</evidence>
<dbReference type="GO" id="GO:0042597">
    <property type="term" value="C:periplasmic space"/>
    <property type="evidence" value="ECO:0007669"/>
    <property type="project" value="UniProtKB-SubCell"/>
</dbReference>
<evidence type="ECO:0000313" key="5">
    <source>
        <dbReference type="EMBL" id="HHW33681.1"/>
    </source>
</evidence>
<organism evidence="5 6">
    <name type="scientific">Paracoccus solventivorans</name>
    <dbReference type="NCBI Taxonomy" id="53463"/>
    <lineage>
        <taxon>Bacteria</taxon>
        <taxon>Pseudomonadati</taxon>
        <taxon>Pseudomonadota</taxon>
        <taxon>Alphaproteobacteria</taxon>
        <taxon>Rhodobacterales</taxon>
        <taxon>Paracoccaceae</taxon>
        <taxon>Paracoccus</taxon>
    </lineage>
</organism>
<dbReference type="GO" id="GO:0055085">
    <property type="term" value="P:transmembrane transport"/>
    <property type="evidence" value="ECO:0007669"/>
    <property type="project" value="InterPro"/>
</dbReference>
<dbReference type="EMBL" id="DULP01000084">
    <property type="protein sequence ID" value="HHW33681.1"/>
    <property type="molecule type" value="Genomic_DNA"/>
</dbReference>
<accession>A0A832PMC3</accession>
<evidence type="ECO:0000256" key="2">
    <source>
        <dbReference type="ARBA" id="ARBA00022729"/>
    </source>
</evidence>
<comment type="subcellular location">
    <subcellularLocation>
        <location evidence="1">Periplasm</location>
    </subcellularLocation>
</comment>
<evidence type="ECO:0000256" key="4">
    <source>
        <dbReference type="SAM" id="SignalP"/>
    </source>
</evidence>
<feature type="signal peptide" evidence="4">
    <location>
        <begin position="1"/>
        <end position="23"/>
    </location>
</feature>
<feature type="chain" id="PRO_5032489730" evidence="4">
    <location>
        <begin position="24"/>
        <end position="353"/>
    </location>
</feature>
<dbReference type="InterPro" id="IPR038404">
    <property type="entry name" value="TRAP_DctP_sf"/>
</dbReference>
<evidence type="ECO:0000313" key="6">
    <source>
        <dbReference type="Proteomes" id="UP000580830"/>
    </source>
</evidence>
<dbReference type="PANTHER" id="PTHR33376:SF15">
    <property type="entry name" value="BLL6794 PROTEIN"/>
    <property type="match status" value="1"/>
</dbReference>